<evidence type="ECO:0000256" key="4">
    <source>
        <dbReference type="ARBA" id="ARBA00022989"/>
    </source>
</evidence>
<dbReference type="GO" id="GO:0016020">
    <property type="term" value="C:membrane"/>
    <property type="evidence" value="ECO:0007669"/>
    <property type="project" value="UniProtKB-SubCell"/>
</dbReference>
<reference evidence="10" key="1">
    <citation type="submission" date="2022-03" db="EMBL/GenBank/DDBJ databases">
        <authorList>
            <person name="Martin C."/>
        </authorList>
    </citation>
    <scope>NUCLEOTIDE SEQUENCE</scope>
</reference>
<evidence type="ECO:0000256" key="1">
    <source>
        <dbReference type="ARBA" id="ARBA00004479"/>
    </source>
</evidence>
<evidence type="ECO:0000256" key="5">
    <source>
        <dbReference type="ARBA" id="ARBA00023136"/>
    </source>
</evidence>
<feature type="domain" description="PSI" evidence="9">
    <location>
        <begin position="332"/>
        <end position="377"/>
    </location>
</feature>
<keyword evidence="4 8" id="KW-1133">Transmembrane helix</keyword>
<feature type="compositionally biased region" description="Polar residues" evidence="7">
    <location>
        <begin position="26"/>
        <end position="42"/>
    </location>
</feature>
<dbReference type="InterPro" id="IPR016201">
    <property type="entry name" value="PSI"/>
</dbReference>
<evidence type="ECO:0000256" key="6">
    <source>
        <dbReference type="ARBA" id="ARBA00023180"/>
    </source>
</evidence>
<dbReference type="SUPFAM" id="SSF103575">
    <property type="entry name" value="Plexin repeat"/>
    <property type="match status" value="1"/>
</dbReference>
<comment type="subcellular location">
    <subcellularLocation>
        <location evidence="1">Membrane</location>
        <topology evidence="1">Single-pass type I membrane protein</topology>
    </subcellularLocation>
</comment>
<organism evidence="10 11">
    <name type="scientific">Owenia fusiformis</name>
    <name type="common">Polychaete worm</name>
    <dbReference type="NCBI Taxonomy" id="6347"/>
    <lineage>
        <taxon>Eukaryota</taxon>
        <taxon>Metazoa</taxon>
        <taxon>Spiralia</taxon>
        <taxon>Lophotrochozoa</taxon>
        <taxon>Annelida</taxon>
        <taxon>Polychaeta</taxon>
        <taxon>Sedentaria</taxon>
        <taxon>Canalipalpata</taxon>
        <taxon>Sabellida</taxon>
        <taxon>Oweniida</taxon>
        <taxon>Oweniidae</taxon>
        <taxon>Owenia</taxon>
    </lineage>
</organism>
<dbReference type="Gene3D" id="3.30.1680.10">
    <property type="entry name" value="ligand-binding face of the semaphorins, domain 2"/>
    <property type="match status" value="1"/>
</dbReference>
<evidence type="ECO:0000256" key="7">
    <source>
        <dbReference type="SAM" id="MobiDB-lite"/>
    </source>
</evidence>
<dbReference type="PANTHER" id="PTHR13055:SF12">
    <property type="entry name" value="LD40707P"/>
    <property type="match status" value="1"/>
</dbReference>
<evidence type="ECO:0000256" key="8">
    <source>
        <dbReference type="SAM" id="Phobius"/>
    </source>
</evidence>
<evidence type="ECO:0000256" key="2">
    <source>
        <dbReference type="ARBA" id="ARBA00022692"/>
    </source>
</evidence>
<dbReference type="PANTHER" id="PTHR13055">
    <property type="entry name" value="TUMOR ENDOTHELIAL MARKER 7 RELATED"/>
    <property type="match status" value="1"/>
</dbReference>
<name>A0A8S4P7T3_OWEFU</name>
<proteinExistence type="predicted"/>
<dbReference type="Proteomes" id="UP000749559">
    <property type="component" value="Unassembled WGS sequence"/>
</dbReference>
<dbReference type="InterPro" id="IPR002165">
    <property type="entry name" value="Plexin_repeat"/>
</dbReference>
<feature type="region of interest" description="Disordered" evidence="7">
    <location>
        <begin position="380"/>
        <end position="399"/>
    </location>
</feature>
<dbReference type="AlphaFoldDB" id="A0A8S4P7T3"/>
<dbReference type="InterPro" id="IPR031152">
    <property type="entry name" value="PLXDC"/>
</dbReference>
<feature type="compositionally biased region" description="Low complexity" evidence="7">
    <location>
        <begin position="76"/>
        <end position="94"/>
    </location>
</feature>
<feature type="transmembrane region" description="Helical" evidence="8">
    <location>
        <begin position="406"/>
        <end position="430"/>
    </location>
</feature>
<evidence type="ECO:0000259" key="9">
    <source>
        <dbReference type="SMART" id="SM00423"/>
    </source>
</evidence>
<protein>
    <recommendedName>
        <fullName evidence="9">PSI domain-containing protein</fullName>
    </recommendedName>
</protein>
<feature type="region of interest" description="Disordered" evidence="7">
    <location>
        <begin position="20"/>
        <end position="107"/>
    </location>
</feature>
<evidence type="ECO:0000313" key="11">
    <source>
        <dbReference type="Proteomes" id="UP000749559"/>
    </source>
</evidence>
<gene>
    <name evidence="10" type="ORF">OFUS_LOCUS14448</name>
</gene>
<dbReference type="OrthoDB" id="6285106at2759"/>
<keyword evidence="2 8" id="KW-0812">Transmembrane</keyword>
<keyword evidence="5 8" id="KW-0472">Membrane</keyword>
<comment type="caution">
    <text evidence="10">The sequence shown here is derived from an EMBL/GenBank/DDBJ whole genome shotgun (WGS) entry which is preliminary data.</text>
</comment>
<keyword evidence="3" id="KW-0732">Signal</keyword>
<dbReference type="SMART" id="SM00423">
    <property type="entry name" value="PSI"/>
    <property type="match status" value="1"/>
</dbReference>
<dbReference type="EMBL" id="CAIIXF020000007">
    <property type="protein sequence ID" value="CAH1789013.1"/>
    <property type="molecule type" value="Genomic_DNA"/>
</dbReference>
<sequence>TAYHVDGIDNTYIIEIESKNHRQRRQVASSTSAPVVTTNKTNAGLPEVTSADGPVESTQTPTVGIATQPTKPPTQPSTQSPTPTSSTQRSTRPPFTEPTWTGPTLPADTKIVEGNHSYYSSSIISEDNSGARYWVDIDNMPGGSKIKHDTLSESHRVASVVDLPFDFNFYGHVQKKVVIATGGFIYMSPFLHQWLTATQYIAPLMANFDTRLGGNTSHIYYAKNSTHFVVEWKDVFVQDHPDDGAFHFQATLMSNNVIMFSYKKVPFDVNEISTDNHPVKIGLSDAYYYDKYIPEYNIKRRTIYEYHRVDIATDKYRFITAGSSVLFAPLPTCNLLKSCTQCLEAKIGFDCGWCGSLKRCSNGLDRNRQEWLQQNCPAKHASSCEGFPDTPNTDKQASPPGGMSPFGIVAIVVLLVALVAALVGGIVYAYKNPNSRAGMWLIENRPSQLAQKIKFWKGGEGTGEKYAVSGVGESNA</sequence>
<evidence type="ECO:0000313" key="10">
    <source>
        <dbReference type="EMBL" id="CAH1789013.1"/>
    </source>
</evidence>
<feature type="non-terminal residue" evidence="10">
    <location>
        <position position="476"/>
    </location>
</feature>
<dbReference type="Pfam" id="PF01437">
    <property type="entry name" value="PSI"/>
    <property type="match status" value="1"/>
</dbReference>
<accession>A0A8S4P7T3</accession>
<keyword evidence="6" id="KW-0325">Glycoprotein</keyword>
<evidence type="ECO:0000256" key="3">
    <source>
        <dbReference type="ARBA" id="ARBA00022729"/>
    </source>
</evidence>
<keyword evidence="11" id="KW-1185">Reference proteome</keyword>